<gene>
    <name evidence="2" type="ORF">ABM479_01670</name>
</gene>
<proteinExistence type="predicted"/>
<dbReference type="Gene3D" id="3.40.50.1820">
    <property type="entry name" value="alpha/beta hydrolase"/>
    <property type="match status" value="1"/>
</dbReference>
<sequence length="324" mass="35436">MDSVKTALRMLLAVAVPFIPIIAAAQSKPDNEMFDPAKVIAGIQIDHSTCLEMEARQTGIWVTVDGQGYCLRYYAAGLNQNGENPVVAAWMPGDVMGGPKGVAHQKGIGVASMIAQSKSLSDRYGVPWIFLARPGTYGSAGKHYTIRHTPLEAKLMAAQIDALKARYHIGNWALAGHSGGGTLAAEFLARRNDLQCVVLSSAAAAYRERLKERGFKNRLKTEVFFDPIDALDQIPKQPDRRIFVLADPRETNIPFPTQKLYFDQLKSRGHTAWMLALRKATPPKYHSLVDFGEAATGMCANGTGTNAILKTLQEMPPQSNRITN</sequence>
<feature type="signal peptide" evidence="1">
    <location>
        <begin position="1"/>
        <end position="25"/>
    </location>
</feature>
<feature type="chain" id="PRO_5043638815" evidence="1">
    <location>
        <begin position="26"/>
        <end position="324"/>
    </location>
</feature>
<keyword evidence="1" id="KW-0732">Signal</keyword>
<accession>A0AAU7RSN2</accession>
<reference evidence="2" key="1">
    <citation type="submission" date="2024-06" db="EMBL/GenBank/DDBJ databases">
        <authorList>
            <person name="Li T."/>
            <person name="Gao R."/>
        </authorList>
    </citation>
    <scope>NUCLEOTIDE SEQUENCE</scope>
    <source>
        <strain evidence="2">ZPR3</strain>
    </source>
</reference>
<name>A0AAU7RSN2_9HYPH</name>
<evidence type="ECO:0000313" key="2">
    <source>
        <dbReference type="EMBL" id="XBT93217.1"/>
    </source>
</evidence>
<dbReference type="InterPro" id="IPR029058">
    <property type="entry name" value="AB_hydrolase_fold"/>
</dbReference>
<dbReference type="EMBL" id="CP157960">
    <property type="protein sequence ID" value="XBT93217.1"/>
    <property type="molecule type" value="Genomic_DNA"/>
</dbReference>
<dbReference type="RefSeq" id="WP_349957538.1">
    <property type="nucleotide sequence ID" value="NZ_CP157960.1"/>
</dbReference>
<evidence type="ECO:0000256" key="1">
    <source>
        <dbReference type="SAM" id="SignalP"/>
    </source>
</evidence>
<keyword evidence="2" id="KW-0378">Hydrolase</keyword>
<organism evidence="2">
    <name type="scientific">Rhizobium sp. ZPR3</name>
    <dbReference type="NCBI Taxonomy" id="3158967"/>
    <lineage>
        <taxon>Bacteria</taxon>
        <taxon>Pseudomonadati</taxon>
        <taxon>Pseudomonadota</taxon>
        <taxon>Alphaproteobacteria</taxon>
        <taxon>Hyphomicrobiales</taxon>
        <taxon>Rhizobiaceae</taxon>
        <taxon>Rhizobium/Agrobacterium group</taxon>
        <taxon>Rhizobium</taxon>
    </lineage>
</organism>
<dbReference type="GO" id="GO:0016787">
    <property type="term" value="F:hydrolase activity"/>
    <property type="evidence" value="ECO:0007669"/>
    <property type="project" value="UniProtKB-KW"/>
</dbReference>
<dbReference type="SUPFAM" id="SSF53474">
    <property type="entry name" value="alpha/beta-Hydrolases"/>
    <property type="match status" value="1"/>
</dbReference>
<dbReference type="AlphaFoldDB" id="A0AAU7RSN2"/>
<protein>
    <submittedName>
        <fullName evidence="2">Alpha/beta hydrolase</fullName>
    </submittedName>
</protein>